<organism evidence="1 2">
    <name type="scientific">Emericellopsis cladophorae</name>
    <dbReference type="NCBI Taxonomy" id="2686198"/>
    <lineage>
        <taxon>Eukaryota</taxon>
        <taxon>Fungi</taxon>
        <taxon>Dikarya</taxon>
        <taxon>Ascomycota</taxon>
        <taxon>Pezizomycotina</taxon>
        <taxon>Sordariomycetes</taxon>
        <taxon>Hypocreomycetidae</taxon>
        <taxon>Hypocreales</taxon>
        <taxon>Bionectriaceae</taxon>
        <taxon>Emericellopsis</taxon>
    </lineage>
</organism>
<dbReference type="GeneID" id="75827606"/>
<dbReference type="Gene3D" id="1.20.1050.10">
    <property type="match status" value="1"/>
</dbReference>
<dbReference type="Proteomes" id="UP001055219">
    <property type="component" value="Unassembled WGS sequence"/>
</dbReference>
<dbReference type="Gene3D" id="3.40.30.10">
    <property type="entry name" value="Glutaredoxin"/>
    <property type="match status" value="1"/>
</dbReference>
<evidence type="ECO:0000313" key="2">
    <source>
        <dbReference type="Proteomes" id="UP001055219"/>
    </source>
</evidence>
<comment type="caution">
    <text evidence="1">The sequence shown here is derived from an EMBL/GenBank/DDBJ whole genome shotgun (WGS) entry which is preliminary data.</text>
</comment>
<evidence type="ECO:0000313" key="1">
    <source>
        <dbReference type="EMBL" id="KAI6780779.1"/>
    </source>
</evidence>
<dbReference type="EMBL" id="JAGIXG020000028">
    <property type="protein sequence ID" value="KAI6780779.1"/>
    <property type="molecule type" value="Genomic_DNA"/>
</dbReference>
<evidence type="ECO:0008006" key="3">
    <source>
        <dbReference type="Google" id="ProtNLM"/>
    </source>
</evidence>
<name>A0A9P9Y0M8_9HYPO</name>
<dbReference type="RefSeq" id="XP_051361635.1">
    <property type="nucleotide sequence ID" value="XM_051507139.1"/>
</dbReference>
<reference evidence="1" key="2">
    <citation type="submission" date="2022-07" db="EMBL/GenBank/DDBJ databases">
        <authorList>
            <person name="Goncalves M.F.M."/>
            <person name="Hilario S."/>
            <person name="Van De Peer Y."/>
            <person name="Esteves A.C."/>
            <person name="Alves A."/>
        </authorList>
    </citation>
    <scope>NUCLEOTIDE SEQUENCE</scope>
    <source>
        <strain evidence="1">MUM 19.33</strain>
    </source>
</reference>
<sequence>MPEYTLFIWARGAFPRRIVYQLLQKGLVASPAALLAGETTQLHLTLNLQTMSITNGVFSTAESNPSDPKPAGTSTPCLRVRDGDTETWIHESTSIMMFIEDTFEGPRLASRSPLMRALTWDLLGQINLAGVDMTYYMRHATPVTQSWSRMDPNQRSHPAAWNARDAFHRSLLKLQAWAAPSLKSSGWLTPGVDGPGVVDFALAGPARYQWLGYELDSFEDERLGLLREWWARFKTLSWWEEFEECKDNHPEGMSYPKEAREV</sequence>
<keyword evidence="2" id="KW-1185">Reference proteome</keyword>
<reference evidence="1" key="1">
    <citation type="journal article" date="2021" name="J Fungi (Basel)">
        <title>Genomic and Metabolomic Analyses of the Marine Fungus Emericellopsis cladophorae: Insights into Saltwater Adaptability Mechanisms and Its Biosynthetic Potential.</title>
        <authorList>
            <person name="Goncalves M.F.M."/>
            <person name="Hilario S."/>
            <person name="Van de Peer Y."/>
            <person name="Esteves A.C."/>
            <person name="Alves A."/>
        </authorList>
    </citation>
    <scope>NUCLEOTIDE SEQUENCE</scope>
    <source>
        <strain evidence="1">MUM 19.33</strain>
    </source>
</reference>
<proteinExistence type="predicted"/>
<dbReference type="OrthoDB" id="3587182at2759"/>
<protein>
    <recommendedName>
        <fullName evidence="3">GST N-terminal domain-containing protein</fullName>
    </recommendedName>
</protein>
<gene>
    <name evidence="1" type="ORF">J7T54_001087</name>
</gene>
<dbReference type="AlphaFoldDB" id="A0A9P9Y0M8"/>
<accession>A0A9P9Y0M8</accession>